<feature type="signal peptide" evidence="1">
    <location>
        <begin position="1"/>
        <end position="37"/>
    </location>
</feature>
<proteinExistence type="predicted"/>
<dbReference type="SMART" id="SM00089">
    <property type="entry name" value="PKD"/>
    <property type="match status" value="2"/>
</dbReference>
<accession>A0ABY4J666</accession>
<dbReference type="RefSeq" id="WP_247974798.1">
    <property type="nucleotide sequence ID" value="NZ_CP095848.1"/>
</dbReference>
<dbReference type="EMBL" id="CP095848">
    <property type="protein sequence ID" value="UPL48323.1"/>
    <property type="molecule type" value="Genomic_DNA"/>
</dbReference>
<feature type="chain" id="PRO_5046800270" evidence="1">
    <location>
        <begin position="38"/>
        <end position="217"/>
    </location>
</feature>
<keyword evidence="1" id="KW-0732">Signal</keyword>
<sequence length="217" mass="24102">MPATSCLPFRFRTYRRRLLLCCLLVFGWLLALPAARAQQAGDTLSAACPAPRVVELCVELDASRAIDPGAGPLTFRWDMGDGTQLTGPAISHCYQERKRYTVRLDVVEEATGEVRRAEKLIPVDFTQEIVLNFRAGSTDTVRVGQPVVFDALDSQLPLCQNVVVLWDFRDGFVTNGRQVRHAFRRPGQYPVRMSLRGNGPDSCPSSHCVSRTLVVVP</sequence>
<protein>
    <submittedName>
        <fullName evidence="3">PKD domain-containing protein</fullName>
    </submittedName>
</protein>
<dbReference type="InterPro" id="IPR013783">
    <property type="entry name" value="Ig-like_fold"/>
</dbReference>
<gene>
    <name evidence="3" type="ORF">MWH26_14130</name>
</gene>
<evidence type="ECO:0000313" key="3">
    <source>
        <dbReference type="EMBL" id="UPL48323.1"/>
    </source>
</evidence>
<evidence type="ECO:0000259" key="2">
    <source>
        <dbReference type="PROSITE" id="PS50093"/>
    </source>
</evidence>
<dbReference type="CDD" id="cd00146">
    <property type="entry name" value="PKD"/>
    <property type="match status" value="2"/>
</dbReference>
<dbReference type="PROSITE" id="PS50093">
    <property type="entry name" value="PKD"/>
    <property type="match status" value="2"/>
</dbReference>
<evidence type="ECO:0000313" key="4">
    <source>
        <dbReference type="Proteomes" id="UP000829647"/>
    </source>
</evidence>
<keyword evidence="4" id="KW-1185">Reference proteome</keyword>
<feature type="domain" description="PKD" evidence="2">
    <location>
        <begin position="130"/>
        <end position="195"/>
    </location>
</feature>
<name>A0ABY4J666_9BACT</name>
<dbReference type="InterPro" id="IPR000601">
    <property type="entry name" value="PKD_dom"/>
</dbReference>
<feature type="domain" description="PKD" evidence="2">
    <location>
        <begin position="72"/>
        <end position="110"/>
    </location>
</feature>
<dbReference type="Pfam" id="PF18911">
    <property type="entry name" value="PKD_4"/>
    <property type="match status" value="2"/>
</dbReference>
<reference evidence="3 4" key="1">
    <citation type="submission" date="2022-04" db="EMBL/GenBank/DDBJ databases">
        <title>Hymenobacter sp. isolated from the air.</title>
        <authorList>
            <person name="Won M."/>
            <person name="Lee C.-M."/>
            <person name="Woen H.-Y."/>
            <person name="Kwon S.-W."/>
        </authorList>
    </citation>
    <scope>NUCLEOTIDE SEQUENCE [LARGE SCALE GENOMIC DNA]</scope>
    <source>
        <strain evidence="4">5516 S-25</strain>
    </source>
</reference>
<dbReference type="Proteomes" id="UP000829647">
    <property type="component" value="Chromosome"/>
</dbReference>
<dbReference type="SUPFAM" id="SSF49299">
    <property type="entry name" value="PKD domain"/>
    <property type="match status" value="2"/>
</dbReference>
<dbReference type="InterPro" id="IPR022409">
    <property type="entry name" value="PKD/Chitinase_dom"/>
</dbReference>
<evidence type="ECO:0000256" key="1">
    <source>
        <dbReference type="SAM" id="SignalP"/>
    </source>
</evidence>
<dbReference type="InterPro" id="IPR035986">
    <property type="entry name" value="PKD_dom_sf"/>
</dbReference>
<dbReference type="Gene3D" id="2.60.40.10">
    <property type="entry name" value="Immunoglobulins"/>
    <property type="match status" value="2"/>
</dbReference>
<organism evidence="3 4">
    <name type="scientific">Hymenobacter sublimis</name>
    <dbReference type="NCBI Taxonomy" id="2933777"/>
    <lineage>
        <taxon>Bacteria</taxon>
        <taxon>Pseudomonadati</taxon>
        <taxon>Bacteroidota</taxon>
        <taxon>Cytophagia</taxon>
        <taxon>Cytophagales</taxon>
        <taxon>Hymenobacteraceae</taxon>
        <taxon>Hymenobacter</taxon>
    </lineage>
</organism>